<dbReference type="InterPro" id="IPR036102">
    <property type="entry name" value="OsmC/Ohrsf"/>
</dbReference>
<comment type="caution">
    <text evidence="1">The sequence shown here is derived from an EMBL/GenBank/DDBJ whole genome shotgun (WGS) entry which is preliminary data.</text>
</comment>
<dbReference type="SUPFAM" id="SSF82784">
    <property type="entry name" value="OsmC-like"/>
    <property type="match status" value="1"/>
</dbReference>
<name>A0ABW4FV07_9PSEU</name>
<dbReference type="Gene3D" id="3.30.300.20">
    <property type="match status" value="1"/>
</dbReference>
<gene>
    <name evidence="1" type="ORF">ACFSCY_33815</name>
</gene>
<evidence type="ECO:0000313" key="2">
    <source>
        <dbReference type="Proteomes" id="UP001597145"/>
    </source>
</evidence>
<keyword evidence="2" id="KW-1185">Reference proteome</keyword>
<dbReference type="Proteomes" id="UP001597145">
    <property type="component" value="Unassembled WGS sequence"/>
</dbReference>
<dbReference type="InterPro" id="IPR015946">
    <property type="entry name" value="KH_dom-like_a/b"/>
</dbReference>
<sequence length="138" mass="14725">MGEPNVWSSAKLPDGDGRSAGVTVNGYELSCEIPLDPEPEPAGATPFGLLAGSLSACTAMSVRTFLQRWGVDPGEVVVDVAFRPGRPPMMERRVTVEAAVGPDLREQLAIEVDHTPVTVLLRDALTIRTQLTTGARSR</sequence>
<protein>
    <submittedName>
        <fullName evidence="1">OsmC family protein</fullName>
        <ecNumber evidence="1">1.11.1.-</ecNumber>
    </submittedName>
</protein>
<accession>A0ABW4FV07</accession>
<dbReference type="EC" id="1.11.1.-" evidence="1"/>
<dbReference type="RefSeq" id="WP_343984116.1">
    <property type="nucleotide sequence ID" value="NZ_BAAAJG010000017.1"/>
</dbReference>
<organism evidence="1 2">
    <name type="scientific">Pseudonocardia aurantiaca</name>
    <dbReference type="NCBI Taxonomy" id="75290"/>
    <lineage>
        <taxon>Bacteria</taxon>
        <taxon>Bacillati</taxon>
        <taxon>Actinomycetota</taxon>
        <taxon>Actinomycetes</taxon>
        <taxon>Pseudonocardiales</taxon>
        <taxon>Pseudonocardiaceae</taxon>
        <taxon>Pseudonocardia</taxon>
    </lineage>
</organism>
<keyword evidence="1" id="KW-0560">Oxidoreductase</keyword>
<dbReference type="GO" id="GO:0004601">
    <property type="term" value="F:peroxidase activity"/>
    <property type="evidence" value="ECO:0007669"/>
    <property type="project" value="UniProtKB-KW"/>
</dbReference>
<evidence type="ECO:0000313" key="1">
    <source>
        <dbReference type="EMBL" id="MFD1534408.1"/>
    </source>
</evidence>
<reference evidence="2" key="1">
    <citation type="journal article" date="2019" name="Int. J. Syst. Evol. Microbiol.">
        <title>The Global Catalogue of Microorganisms (GCM) 10K type strain sequencing project: providing services to taxonomists for standard genome sequencing and annotation.</title>
        <authorList>
            <consortium name="The Broad Institute Genomics Platform"/>
            <consortium name="The Broad Institute Genome Sequencing Center for Infectious Disease"/>
            <person name="Wu L."/>
            <person name="Ma J."/>
        </authorList>
    </citation>
    <scope>NUCLEOTIDE SEQUENCE [LARGE SCALE GENOMIC DNA]</scope>
    <source>
        <strain evidence="2">JCM 12165</strain>
    </source>
</reference>
<keyword evidence="1" id="KW-0575">Peroxidase</keyword>
<dbReference type="EMBL" id="JBHUCP010000034">
    <property type="protein sequence ID" value="MFD1534408.1"/>
    <property type="molecule type" value="Genomic_DNA"/>
</dbReference>
<proteinExistence type="predicted"/>